<keyword evidence="3" id="KW-0324">Glycolysis</keyword>
<dbReference type="Pfam" id="PF00300">
    <property type="entry name" value="His_Phos_1"/>
    <property type="match status" value="1"/>
</dbReference>
<dbReference type="GO" id="GO:0004619">
    <property type="term" value="F:phosphoglycerate mutase activity"/>
    <property type="evidence" value="ECO:0007669"/>
    <property type="project" value="UniProtKB-EC"/>
</dbReference>
<comment type="similarity">
    <text evidence="1">Belongs to the phosphoglycerate mutase family. BPG-dependent PGAM subfamily.</text>
</comment>
<dbReference type="SUPFAM" id="SSF53254">
    <property type="entry name" value="Phosphoglycerate mutase-like"/>
    <property type="match status" value="1"/>
</dbReference>
<dbReference type="GO" id="GO:0006096">
    <property type="term" value="P:glycolytic process"/>
    <property type="evidence" value="ECO:0007669"/>
    <property type="project" value="UniProtKB-KW"/>
</dbReference>
<proteinExistence type="inferred from homology"/>
<sequence>DDERNPRFDPRYADLSPDELPLTESLKEVIERMLPYWESEIKPSLKEQGDLLVAAHGNSLRALVMHLKGMSKEEILKFNIPTGIPYVFEFDDDMNFVKDYFLGDPEEVKKLMEKVANQAKGK</sequence>
<dbReference type="NCBIfam" id="TIGR01258">
    <property type="entry name" value="pgm_1"/>
    <property type="match status" value="1"/>
</dbReference>
<dbReference type="InterPro" id="IPR013078">
    <property type="entry name" value="His_Pase_superF_clade-1"/>
</dbReference>
<dbReference type="InterPro" id="IPR029033">
    <property type="entry name" value="His_PPase_superfam"/>
</dbReference>
<accession>A0A3B0VD93</accession>
<evidence type="ECO:0000313" key="5">
    <source>
        <dbReference type="EMBL" id="VAW29814.1"/>
    </source>
</evidence>
<evidence type="ECO:0000256" key="2">
    <source>
        <dbReference type="ARBA" id="ARBA00012028"/>
    </source>
</evidence>
<protein>
    <recommendedName>
        <fullName evidence="2">phosphoglycerate mutase (2,3-diphosphoglycerate-dependent)</fullName>
        <ecNumber evidence="2">5.4.2.11</ecNumber>
    </recommendedName>
</protein>
<dbReference type="EMBL" id="UOET01000432">
    <property type="protein sequence ID" value="VAW29814.1"/>
    <property type="molecule type" value="Genomic_DNA"/>
</dbReference>
<dbReference type="EC" id="5.4.2.11" evidence="2"/>
<feature type="non-terminal residue" evidence="5">
    <location>
        <position position="1"/>
    </location>
</feature>
<dbReference type="InterPro" id="IPR005952">
    <property type="entry name" value="Phosphogly_mut1"/>
</dbReference>
<name>A0A3B0VD93_9ZZZZ</name>
<dbReference type="AlphaFoldDB" id="A0A3B0VD93"/>
<gene>
    <name evidence="5" type="ORF">MNBD_BACTEROID07-1510</name>
</gene>
<evidence type="ECO:0000256" key="4">
    <source>
        <dbReference type="ARBA" id="ARBA00023235"/>
    </source>
</evidence>
<reference evidence="5" key="1">
    <citation type="submission" date="2018-06" db="EMBL/GenBank/DDBJ databases">
        <authorList>
            <person name="Zhirakovskaya E."/>
        </authorList>
    </citation>
    <scope>NUCLEOTIDE SEQUENCE</scope>
</reference>
<organism evidence="5">
    <name type="scientific">hydrothermal vent metagenome</name>
    <dbReference type="NCBI Taxonomy" id="652676"/>
    <lineage>
        <taxon>unclassified sequences</taxon>
        <taxon>metagenomes</taxon>
        <taxon>ecological metagenomes</taxon>
    </lineage>
</organism>
<dbReference type="Gene3D" id="3.40.50.1240">
    <property type="entry name" value="Phosphoglycerate mutase-like"/>
    <property type="match status" value="1"/>
</dbReference>
<evidence type="ECO:0000256" key="1">
    <source>
        <dbReference type="ARBA" id="ARBA00006717"/>
    </source>
</evidence>
<evidence type="ECO:0000256" key="3">
    <source>
        <dbReference type="ARBA" id="ARBA00023152"/>
    </source>
</evidence>
<keyword evidence="4 5" id="KW-0413">Isomerase</keyword>
<dbReference type="PANTHER" id="PTHR11931">
    <property type="entry name" value="PHOSPHOGLYCERATE MUTASE"/>
    <property type="match status" value="1"/>
</dbReference>